<dbReference type="Pfam" id="PF01408">
    <property type="entry name" value="GFO_IDH_MocA"/>
    <property type="match status" value="1"/>
</dbReference>
<evidence type="ECO:0000259" key="2">
    <source>
        <dbReference type="Pfam" id="PF22725"/>
    </source>
</evidence>
<dbReference type="Gene3D" id="3.30.360.10">
    <property type="entry name" value="Dihydrodipicolinate Reductase, domain 2"/>
    <property type="match status" value="1"/>
</dbReference>
<dbReference type="GO" id="GO:0000166">
    <property type="term" value="F:nucleotide binding"/>
    <property type="evidence" value="ECO:0007669"/>
    <property type="project" value="InterPro"/>
</dbReference>
<evidence type="ECO:0000313" key="4">
    <source>
        <dbReference type="Proteomes" id="UP000198983"/>
    </source>
</evidence>
<dbReference type="InterPro" id="IPR051450">
    <property type="entry name" value="Gfo/Idh/MocA_Oxidoreductases"/>
</dbReference>
<evidence type="ECO:0000259" key="1">
    <source>
        <dbReference type="Pfam" id="PF01408"/>
    </source>
</evidence>
<dbReference type="RefSeq" id="WP_092654904.1">
    <property type="nucleotide sequence ID" value="NZ_LT629732.1"/>
</dbReference>
<dbReference type="PANTHER" id="PTHR43377">
    <property type="entry name" value="BILIVERDIN REDUCTASE A"/>
    <property type="match status" value="1"/>
</dbReference>
<reference evidence="3 4" key="1">
    <citation type="submission" date="2016-10" db="EMBL/GenBank/DDBJ databases">
        <authorList>
            <person name="de Groot N.N."/>
        </authorList>
    </citation>
    <scope>NUCLEOTIDE SEQUENCE [LARGE SCALE GENOMIC DNA]</scope>
    <source>
        <strain evidence="3 4">DSM 22024</strain>
    </source>
</reference>
<keyword evidence="4" id="KW-1185">Reference proteome</keyword>
<feature type="domain" description="GFO/IDH/MocA-like oxidoreductase" evidence="2">
    <location>
        <begin position="136"/>
        <end position="260"/>
    </location>
</feature>
<proteinExistence type="predicted"/>
<protein>
    <submittedName>
        <fullName evidence="3">Predicted dehydrogenase</fullName>
    </submittedName>
</protein>
<dbReference type="STRING" id="117157.SAMN04489717_3744"/>
<dbReference type="Proteomes" id="UP000198983">
    <property type="component" value="Chromosome I"/>
</dbReference>
<sequence length="341" mass="37118">MAVEGPVRLALIGLGSIGLAAHLPAMLRSDAVQLVGMADPSRERRAVATTRAPGVPMYTDATALCGAEGVDGVVLATPPWVTTGLAERFLRAEQFVLAEKPIAVSTAEARPLTTLSTERQRRLQVGLTYRHDPALARLREWVRTGPLHGPLLIRAHIYDERLDANDPEHSARVHQTLRHGPPVLHEGAHVFDWLAFLLDGASPRVSDAWSVRTDPDVASPNLNGARLTYECGTTALVEFGWLTCELPRCELTILGQHGYAVLDGFTFRLTLTSDGETKVYDDPADRTERCFDRQLGAFVELVSGRGDRAVPGLPEGLTALELSERIAGAASVFTIPRRERT</sequence>
<dbReference type="InterPro" id="IPR036291">
    <property type="entry name" value="NAD(P)-bd_dom_sf"/>
</dbReference>
<dbReference type="Pfam" id="PF22725">
    <property type="entry name" value="GFO_IDH_MocA_C3"/>
    <property type="match status" value="1"/>
</dbReference>
<dbReference type="AlphaFoldDB" id="A0A1H1USN6"/>
<feature type="domain" description="Gfo/Idh/MocA-like oxidoreductase N-terminal" evidence="1">
    <location>
        <begin position="8"/>
        <end position="126"/>
    </location>
</feature>
<dbReference type="EMBL" id="LT629732">
    <property type="protein sequence ID" value="SDS75126.1"/>
    <property type="molecule type" value="Genomic_DNA"/>
</dbReference>
<accession>A0A1H1USN6</accession>
<dbReference type="SUPFAM" id="SSF51735">
    <property type="entry name" value="NAD(P)-binding Rossmann-fold domains"/>
    <property type="match status" value="1"/>
</dbReference>
<dbReference type="OrthoDB" id="9815825at2"/>
<dbReference type="Gene3D" id="3.40.50.720">
    <property type="entry name" value="NAD(P)-binding Rossmann-like Domain"/>
    <property type="match status" value="1"/>
</dbReference>
<dbReference type="SUPFAM" id="SSF55347">
    <property type="entry name" value="Glyceraldehyde-3-phosphate dehydrogenase-like, C-terminal domain"/>
    <property type="match status" value="1"/>
</dbReference>
<gene>
    <name evidence="3" type="ORF">SAMN04489717_3744</name>
</gene>
<dbReference type="PANTHER" id="PTHR43377:SF1">
    <property type="entry name" value="BILIVERDIN REDUCTASE A"/>
    <property type="match status" value="1"/>
</dbReference>
<dbReference type="InterPro" id="IPR055170">
    <property type="entry name" value="GFO_IDH_MocA-like_dom"/>
</dbReference>
<evidence type="ECO:0000313" key="3">
    <source>
        <dbReference type="EMBL" id="SDS75126.1"/>
    </source>
</evidence>
<organism evidence="3 4">
    <name type="scientific">Actinopolymorpha singaporensis</name>
    <dbReference type="NCBI Taxonomy" id="117157"/>
    <lineage>
        <taxon>Bacteria</taxon>
        <taxon>Bacillati</taxon>
        <taxon>Actinomycetota</taxon>
        <taxon>Actinomycetes</taxon>
        <taxon>Propionibacteriales</taxon>
        <taxon>Actinopolymorphaceae</taxon>
        <taxon>Actinopolymorpha</taxon>
    </lineage>
</organism>
<name>A0A1H1USN6_9ACTN</name>
<dbReference type="InterPro" id="IPR000683">
    <property type="entry name" value="Gfo/Idh/MocA-like_OxRdtase_N"/>
</dbReference>